<keyword evidence="1" id="KW-0677">Repeat</keyword>
<dbReference type="SMART" id="SM00028">
    <property type="entry name" value="TPR"/>
    <property type="match status" value="2"/>
</dbReference>
<dbReference type="EMBL" id="CP037968">
    <property type="protein sequence ID" value="QYZ80209.1"/>
    <property type="molecule type" value="Genomic_DNA"/>
</dbReference>
<evidence type="ECO:0000256" key="1">
    <source>
        <dbReference type="ARBA" id="ARBA00022737"/>
    </source>
</evidence>
<proteinExistence type="predicted"/>
<evidence type="ECO:0000256" key="2">
    <source>
        <dbReference type="ARBA" id="ARBA00022803"/>
    </source>
</evidence>
<keyword evidence="2" id="KW-0802">TPR repeat</keyword>
<keyword evidence="4" id="KW-1185">Reference proteome</keyword>
<dbReference type="AlphaFoldDB" id="A0A8G1A2K2"/>
<dbReference type="InterPro" id="IPR011990">
    <property type="entry name" value="TPR-like_helical_dom_sf"/>
</dbReference>
<organism evidence="3 4">
    <name type="scientific">Methanofollis formosanus</name>
    <dbReference type="NCBI Taxonomy" id="299308"/>
    <lineage>
        <taxon>Archaea</taxon>
        <taxon>Methanobacteriati</taxon>
        <taxon>Methanobacteriota</taxon>
        <taxon>Stenosarchaea group</taxon>
        <taxon>Methanomicrobia</taxon>
        <taxon>Methanomicrobiales</taxon>
        <taxon>Methanomicrobiaceae</taxon>
        <taxon>Methanofollis</taxon>
    </lineage>
</organism>
<evidence type="ECO:0000313" key="3">
    <source>
        <dbReference type="EMBL" id="QYZ80209.1"/>
    </source>
</evidence>
<accession>A0A8G1A2K2</accession>
<gene>
    <name evidence="3" type="ORF">E2N92_12595</name>
</gene>
<protein>
    <submittedName>
        <fullName evidence="3">Tetratricopeptide repeat protein</fullName>
    </submittedName>
</protein>
<dbReference type="RefSeq" id="WP_220681521.1">
    <property type="nucleotide sequence ID" value="NZ_CP037968.1"/>
</dbReference>
<reference evidence="3" key="1">
    <citation type="journal article" date="2005" name="Int. J. Syst. Evol. Microbiol.">
        <title>Methanofollis formosanus sp. nov., isolated from a fish pond.</title>
        <authorList>
            <person name="Wu S.Y."/>
            <person name="Chen S.C."/>
            <person name="Lai M.C."/>
        </authorList>
    </citation>
    <scope>NUCLEOTIDE SEQUENCE</scope>
    <source>
        <strain evidence="3">ML15</strain>
    </source>
</reference>
<sequence>MTPRSLPIALCMIFALLLLSAGCLAGTGGPDLESLSQVRESLNRTQEEYDAQVASEPENATAWCVRALVYLNNNGQNEEAMKSCDQALALDPEYGMAWYVKGVALVNLQRYDEAEACFLNASRCDPELADNAAGMIRRYCGD</sequence>
<dbReference type="SUPFAM" id="SSF48452">
    <property type="entry name" value="TPR-like"/>
    <property type="match status" value="1"/>
</dbReference>
<dbReference type="InterPro" id="IPR051685">
    <property type="entry name" value="Ycf3/AcsC/BcsC/TPR_MFPF"/>
</dbReference>
<dbReference type="OrthoDB" id="115601at2157"/>
<dbReference type="PANTHER" id="PTHR44943:SF4">
    <property type="entry name" value="TPR REPEAT-CONTAINING PROTEIN MJ0798"/>
    <property type="match status" value="1"/>
</dbReference>
<dbReference type="KEGG" id="mfk:E2N92_12595"/>
<dbReference type="PANTHER" id="PTHR44943">
    <property type="entry name" value="CELLULOSE SYNTHASE OPERON PROTEIN C"/>
    <property type="match status" value="1"/>
</dbReference>
<dbReference type="Proteomes" id="UP000826709">
    <property type="component" value="Chromosome"/>
</dbReference>
<dbReference type="PROSITE" id="PS51257">
    <property type="entry name" value="PROKAR_LIPOPROTEIN"/>
    <property type="match status" value="1"/>
</dbReference>
<reference evidence="3" key="2">
    <citation type="submission" date="2019-03" db="EMBL/GenBank/DDBJ databases">
        <authorList>
            <person name="Chen S.-C."/>
            <person name="Wu S.-Y."/>
            <person name="Lai M.-C."/>
        </authorList>
    </citation>
    <scope>NUCLEOTIDE SEQUENCE</scope>
    <source>
        <strain evidence="3">ML15</strain>
    </source>
</reference>
<dbReference type="InterPro" id="IPR019734">
    <property type="entry name" value="TPR_rpt"/>
</dbReference>
<dbReference type="Pfam" id="PF14559">
    <property type="entry name" value="TPR_19"/>
    <property type="match status" value="1"/>
</dbReference>
<evidence type="ECO:0000313" key="4">
    <source>
        <dbReference type="Proteomes" id="UP000826709"/>
    </source>
</evidence>
<dbReference type="Gene3D" id="1.25.40.10">
    <property type="entry name" value="Tetratricopeptide repeat domain"/>
    <property type="match status" value="1"/>
</dbReference>
<name>A0A8G1A2K2_9EURY</name>